<dbReference type="InterPro" id="IPR007461">
    <property type="entry name" value="Ysc84_actin-binding"/>
</dbReference>
<dbReference type="EMBL" id="JACNFK010000026">
    <property type="protein sequence ID" value="MBC8519741.1"/>
    <property type="molecule type" value="Genomic_DNA"/>
</dbReference>
<dbReference type="InterPro" id="IPR051702">
    <property type="entry name" value="SH3_domain_YSC84-like"/>
</dbReference>
<dbReference type="AlphaFoldDB" id="A0A8J6PAZ5"/>
<protein>
    <submittedName>
        <fullName evidence="3">Lipid-binding SYLF domain-containing protein</fullName>
    </submittedName>
</protein>
<comment type="caution">
    <text evidence="3">The sequence shown here is derived from an EMBL/GenBank/DDBJ whole genome shotgun (WGS) entry which is preliminary data.</text>
</comment>
<dbReference type="CDD" id="cd11524">
    <property type="entry name" value="SYLF"/>
    <property type="match status" value="1"/>
</dbReference>
<dbReference type="PANTHER" id="PTHR15629:SF2">
    <property type="entry name" value="SH3 DOMAIN-CONTAINING YSC84-LIKE PROTEIN 1"/>
    <property type="match status" value="1"/>
</dbReference>
<sequence length="230" mass="24609">MRTLKTLVIALAFILAPLQAIAGGKETATIWSAIQVLEDVLVGPEEESIPSSLLQKGDGVIILPGMISVGFGVGVRHGNGVMLFRKDKEWNNPVFVSMSGASYGYQIGAQSSDVILSIKRPNSIESLLDGKLTLGVDASMSAGPIGRDTTAATDPLLRTEIYSWSRSKGLFAGVALDGSILTINDEANARFYDKPGISASDIIEQPTNNRSSGLRRLKELLNQHITRESP</sequence>
<feature type="chain" id="PRO_5035167099" evidence="1">
    <location>
        <begin position="23"/>
        <end position="230"/>
    </location>
</feature>
<dbReference type="PANTHER" id="PTHR15629">
    <property type="entry name" value="SH3YL1 PROTEIN"/>
    <property type="match status" value="1"/>
</dbReference>
<evidence type="ECO:0000313" key="3">
    <source>
        <dbReference type="EMBL" id="MBC8519741.1"/>
    </source>
</evidence>
<name>A0A8J6PAZ5_9GAMM</name>
<dbReference type="Pfam" id="PF04366">
    <property type="entry name" value="Ysc84"/>
    <property type="match status" value="1"/>
</dbReference>
<feature type="domain" description="Ysc84 actin-binding" evidence="2">
    <location>
        <begin position="100"/>
        <end position="223"/>
    </location>
</feature>
<organism evidence="3 4">
    <name type="scientific">Candidatus Thiopontia autotrophica</name>
    <dbReference type="NCBI Taxonomy" id="2841688"/>
    <lineage>
        <taxon>Bacteria</taxon>
        <taxon>Pseudomonadati</taxon>
        <taxon>Pseudomonadota</taxon>
        <taxon>Gammaproteobacteria</taxon>
        <taxon>Candidatus Thiopontia</taxon>
    </lineage>
</organism>
<evidence type="ECO:0000313" key="4">
    <source>
        <dbReference type="Proteomes" id="UP000654401"/>
    </source>
</evidence>
<keyword evidence="1" id="KW-0732">Signal</keyword>
<reference evidence="3 4" key="1">
    <citation type="submission" date="2020-08" db="EMBL/GenBank/DDBJ databases">
        <title>Bridging the membrane lipid divide: bacteria of the FCB group superphylum have the potential to synthesize archaeal ether lipids.</title>
        <authorList>
            <person name="Villanueva L."/>
            <person name="Von Meijenfeldt F.A.B."/>
            <person name="Westbye A.B."/>
            <person name="Yadav S."/>
            <person name="Hopmans E.C."/>
            <person name="Dutilh B.E."/>
            <person name="Sinninghe Damste J.S."/>
        </authorList>
    </citation>
    <scope>NUCLEOTIDE SEQUENCE [LARGE SCALE GENOMIC DNA]</scope>
    <source>
        <strain evidence="3">NIOZ-UU100</strain>
    </source>
</reference>
<gene>
    <name evidence="3" type="ORF">H8D24_04955</name>
</gene>
<accession>A0A8J6PAZ5</accession>
<dbReference type="GO" id="GO:0035091">
    <property type="term" value="F:phosphatidylinositol binding"/>
    <property type="evidence" value="ECO:0007669"/>
    <property type="project" value="TreeGrafter"/>
</dbReference>
<evidence type="ECO:0000256" key="1">
    <source>
        <dbReference type="SAM" id="SignalP"/>
    </source>
</evidence>
<evidence type="ECO:0000259" key="2">
    <source>
        <dbReference type="Pfam" id="PF04366"/>
    </source>
</evidence>
<dbReference type="Proteomes" id="UP000654401">
    <property type="component" value="Unassembled WGS sequence"/>
</dbReference>
<feature type="signal peptide" evidence="1">
    <location>
        <begin position="1"/>
        <end position="22"/>
    </location>
</feature>
<proteinExistence type="predicted"/>